<keyword evidence="4" id="KW-1003">Cell membrane</keyword>
<evidence type="ECO:0000256" key="6">
    <source>
        <dbReference type="ARBA" id="ARBA00022729"/>
    </source>
</evidence>
<gene>
    <name evidence="14" type="ORF">QYE76_037011</name>
    <name evidence="15" type="ORF">QYE76_037094</name>
</gene>
<evidence type="ECO:0000256" key="9">
    <source>
        <dbReference type="ARBA" id="ARBA00022989"/>
    </source>
</evidence>
<accession>A0AAD8VQS2</accession>
<dbReference type="FunFam" id="1.10.510.10:FF:000240">
    <property type="entry name" value="Lectin-domain containing receptor kinase A4.3"/>
    <property type="match status" value="1"/>
</dbReference>
<dbReference type="GO" id="GO:0005886">
    <property type="term" value="C:plasma membrane"/>
    <property type="evidence" value="ECO:0007669"/>
    <property type="project" value="UniProtKB-SubCell"/>
</dbReference>
<dbReference type="GO" id="GO:0002229">
    <property type="term" value="P:defense response to oomycetes"/>
    <property type="evidence" value="ECO:0007669"/>
    <property type="project" value="UniProtKB-ARBA"/>
</dbReference>
<dbReference type="PANTHER" id="PTHR27007">
    <property type="match status" value="1"/>
</dbReference>
<keyword evidence="10" id="KW-0472">Membrane</keyword>
<keyword evidence="7" id="KW-0547">Nucleotide-binding</keyword>
<evidence type="ECO:0000256" key="2">
    <source>
        <dbReference type="ARBA" id="ARBA00008536"/>
    </source>
</evidence>
<dbReference type="InterPro" id="IPR011009">
    <property type="entry name" value="Kinase-like_dom_sf"/>
</dbReference>
<comment type="similarity">
    <text evidence="3">In the C-terminal section; belongs to the protein kinase superfamily. Ser/Thr protein kinase family.</text>
</comment>
<keyword evidence="12" id="KW-0325">Glycoprotein</keyword>
<evidence type="ECO:0000313" key="16">
    <source>
        <dbReference type="Proteomes" id="UP001231189"/>
    </source>
</evidence>
<evidence type="ECO:0000256" key="4">
    <source>
        <dbReference type="ARBA" id="ARBA00022475"/>
    </source>
</evidence>
<protein>
    <recommendedName>
        <fullName evidence="13">Protein kinase domain-containing protein</fullName>
    </recommendedName>
</protein>
<evidence type="ECO:0000256" key="10">
    <source>
        <dbReference type="ARBA" id="ARBA00023136"/>
    </source>
</evidence>
<dbReference type="InterPro" id="IPR000719">
    <property type="entry name" value="Prot_kinase_dom"/>
</dbReference>
<dbReference type="InterPro" id="IPR050528">
    <property type="entry name" value="L-type_Lectin-RKs"/>
</dbReference>
<keyword evidence="8" id="KW-0067">ATP-binding</keyword>
<dbReference type="SUPFAM" id="SSF56112">
    <property type="entry name" value="Protein kinase-like (PK-like)"/>
    <property type="match status" value="1"/>
</dbReference>
<evidence type="ECO:0000256" key="7">
    <source>
        <dbReference type="ARBA" id="ARBA00022741"/>
    </source>
</evidence>
<evidence type="ECO:0000256" key="11">
    <source>
        <dbReference type="ARBA" id="ARBA00023170"/>
    </source>
</evidence>
<dbReference type="InterPro" id="IPR008271">
    <property type="entry name" value="Ser/Thr_kinase_AS"/>
</dbReference>
<keyword evidence="6" id="KW-0732">Signal</keyword>
<comment type="subcellular location">
    <subcellularLocation>
        <location evidence="1">Cell membrane</location>
        <topology evidence="1">Single-pass type I membrane protein</topology>
    </subcellularLocation>
</comment>
<keyword evidence="11" id="KW-0675">Receptor</keyword>
<sequence>MPVARALVRDVKKALRRVSCSAEKLRRNVKLFLIYELVPNGNLHEHLYDREPLSWAKRYKIVKGLSSALLYLHHQSGTCYILHRDIKPSNILLDNEFNAKLGDFGLSRVAQYSGQTSLQTTVACGTDDYMDPLCKKDGHVKLRRSHDVYSFGIVLLEIAHGENRPFEVRKLHTDRPETFIDDVADKKLVGKFDQTEMERVIVLGLRCSEEDENKRPSLTGVLQFLENGGDLPPAIAVNHTQHDST</sequence>
<evidence type="ECO:0000256" key="8">
    <source>
        <dbReference type="ARBA" id="ARBA00022840"/>
    </source>
</evidence>
<keyword evidence="9" id="KW-1133">Transmembrane helix</keyword>
<dbReference type="PROSITE" id="PS00108">
    <property type="entry name" value="PROTEIN_KINASE_ST"/>
    <property type="match status" value="1"/>
</dbReference>
<evidence type="ECO:0000256" key="1">
    <source>
        <dbReference type="ARBA" id="ARBA00004251"/>
    </source>
</evidence>
<evidence type="ECO:0000256" key="12">
    <source>
        <dbReference type="ARBA" id="ARBA00023180"/>
    </source>
</evidence>
<evidence type="ECO:0000256" key="3">
    <source>
        <dbReference type="ARBA" id="ARBA00010217"/>
    </source>
</evidence>
<evidence type="ECO:0000313" key="15">
    <source>
        <dbReference type="EMBL" id="KAK1613421.1"/>
    </source>
</evidence>
<dbReference type="AlphaFoldDB" id="A0AAD8VQS2"/>
<keyword evidence="5" id="KW-0812">Transmembrane</keyword>
<evidence type="ECO:0000313" key="14">
    <source>
        <dbReference type="EMBL" id="KAK1613338.1"/>
    </source>
</evidence>
<proteinExistence type="inferred from homology"/>
<dbReference type="Gene3D" id="1.10.510.10">
    <property type="entry name" value="Transferase(Phosphotransferase) domain 1"/>
    <property type="match status" value="1"/>
</dbReference>
<evidence type="ECO:0000259" key="13">
    <source>
        <dbReference type="PROSITE" id="PS50011"/>
    </source>
</evidence>
<name>A0AAD8VQS2_LOLMU</name>
<keyword evidence="16" id="KW-1185">Reference proteome</keyword>
<dbReference type="PROSITE" id="PS50011">
    <property type="entry name" value="PROTEIN_KINASE_DOM"/>
    <property type="match status" value="1"/>
</dbReference>
<dbReference type="Pfam" id="PF00069">
    <property type="entry name" value="Pkinase"/>
    <property type="match status" value="1"/>
</dbReference>
<dbReference type="GO" id="GO:0005524">
    <property type="term" value="F:ATP binding"/>
    <property type="evidence" value="ECO:0007669"/>
    <property type="project" value="UniProtKB-KW"/>
</dbReference>
<evidence type="ECO:0000256" key="5">
    <source>
        <dbReference type="ARBA" id="ARBA00022692"/>
    </source>
</evidence>
<dbReference type="Proteomes" id="UP001231189">
    <property type="component" value="Unassembled WGS sequence"/>
</dbReference>
<comment type="similarity">
    <text evidence="2">In the N-terminal section; belongs to the leguminous lectin family.</text>
</comment>
<comment type="caution">
    <text evidence="14">The sequence shown here is derived from an EMBL/GenBank/DDBJ whole genome shotgun (WGS) entry which is preliminary data.</text>
</comment>
<dbReference type="EMBL" id="JAUUTY010000007">
    <property type="protein sequence ID" value="KAK1613338.1"/>
    <property type="molecule type" value="Genomic_DNA"/>
</dbReference>
<reference evidence="14" key="1">
    <citation type="submission" date="2023-07" db="EMBL/GenBank/DDBJ databases">
        <title>A chromosome-level genome assembly of Lolium multiflorum.</title>
        <authorList>
            <person name="Chen Y."/>
            <person name="Copetti D."/>
            <person name="Kolliker R."/>
            <person name="Studer B."/>
        </authorList>
    </citation>
    <scope>NUCLEOTIDE SEQUENCE</scope>
    <source>
        <strain evidence="14">02402/16</strain>
        <tissue evidence="14">Leaf</tissue>
    </source>
</reference>
<dbReference type="SMART" id="SM00220">
    <property type="entry name" value="S_TKc"/>
    <property type="match status" value="1"/>
</dbReference>
<organism evidence="14 16">
    <name type="scientific">Lolium multiflorum</name>
    <name type="common">Italian ryegrass</name>
    <name type="synonym">Lolium perenne subsp. multiflorum</name>
    <dbReference type="NCBI Taxonomy" id="4521"/>
    <lineage>
        <taxon>Eukaryota</taxon>
        <taxon>Viridiplantae</taxon>
        <taxon>Streptophyta</taxon>
        <taxon>Embryophyta</taxon>
        <taxon>Tracheophyta</taxon>
        <taxon>Spermatophyta</taxon>
        <taxon>Magnoliopsida</taxon>
        <taxon>Liliopsida</taxon>
        <taxon>Poales</taxon>
        <taxon>Poaceae</taxon>
        <taxon>BOP clade</taxon>
        <taxon>Pooideae</taxon>
        <taxon>Poodae</taxon>
        <taxon>Poeae</taxon>
        <taxon>Poeae Chloroplast Group 2 (Poeae type)</taxon>
        <taxon>Loliodinae</taxon>
        <taxon>Loliinae</taxon>
        <taxon>Lolium</taxon>
    </lineage>
</organism>
<dbReference type="EMBL" id="JAUUTY010000007">
    <property type="protein sequence ID" value="KAK1613421.1"/>
    <property type="molecule type" value="Genomic_DNA"/>
</dbReference>
<dbReference type="GO" id="GO:0004672">
    <property type="term" value="F:protein kinase activity"/>
    <property type="evidence" value="ECO:0007669"/>
    <property type="project" value="InterPro"/>
</dbReference>
<dbReference type="PIRSF" id="PIRSF000654">
    <property type="entry name" value="Integrin-linked_kinase"/>
    <property type="match status" value="1"/>
</dbReference>
<feature type="domain" description="Protein kinase" evidence="13">
    <location>
        <begin position="1"/>
        <end position="235"/>
    </location>
</feature>